<dbReference type="EMBL" id="CAJFDI010000006">
    <property type="protein sequence ID" value="CAD5234308.1"/>
    <property type="molecule type" value="Genomic_DNA"/>
</dbReference>
<dbReference type="InterPro" id="IPR016035">
    <property type="entry name" value="Acyl_Trfase/lysoPLipase"/>
</dbReference>
<dbReference type="PROSITE" id="PS51635">
    <property type="entry name" value="PNPLA"/>
    <property type="match status" value="1"/>
</dbReference>
<dbReference type="Pfam" id="PF12796">
    <property type="entry name" value="Ank_2"/>
    <property type="match status" value="1"/>
</dbReference>
<keyword evidence="7" id="KW-0378">Hydrolase</keyword>
<gene>
    <name evidence="9" type="ORF">BXYJ_LOCUS14399</name>
</gene>
<evidence type="ECO:0000256" key="5">
    <source>
        <dbReference type="ARBA" id="ARBA00023422"/>
    </source>
</evidence>
<feature type="repeat" description="ANK" evidence="6">
    <location>
        <begin position="161"/>
        <end position="193"/>
    </location>
</feature>
<feature type="repeat" description="ANK" evidence="6">
    <location>
        <begin position="319"/>
        <end position="351"/>
    </location>
</feature>
<feature type="short sequence motif" description="GXSXG" evidence="7">
    <location>
        <begin position="485"/>
        <end position="489"/>
    </location>
</feature>
<feature type="active site" description="Nucleophile" evidence="7">
    <location>
        <position position="487"/>
    </location>
</feature>
<protein>
    <recommendedName>
        <fullName evidence="1">phospholipase A2</fullName>
        <ecNumber evidence="1">3.1.1.4</ecNumber>
    </recommendedName>
</protein>
<dbReference type="SUPFAM" id="SSF52151">
    <property type="entry name" value="FabD/lysophospholipase-like"/>
    <property type="match status" value="1"/>
</dbReference>
<dbReference type="InterPro" id="IPR047148">
    <property type="entry name" value="PLPL9"/>
</dbReference>
<comment type="catalytic activity">
    <reaction evidence="5">
        <text>a 1,2-diacyl-sn-glycero-3-phosphocholine + H2O = a 1-acyl-sn-glycero-3-phosphocholine + a fatty acid + H(+)</text>
        <dbReference type="Rhea" id="RHEA:15801"/>
        <dbReference type="ChEBI" id="CHEBI:15377"/>
        <dbReference type="ChEBI" id="CHEBI:15378"/>
        <dbReference type="ChEBI" id="CHEBI:28868"/>
        <dbReference type="ChEBI" id="CHEBI:57643"/>
        <dbReference type="ChEBI" id="CHEBI:58168"/>
        <dbReference type="EC" id="3.1.1.4"/>
    </reaction>
    <physiologicalReaction direction="left-to-right" evidence="5">
        <dbReference type="Rhea" id="RHEA:15802"/>
    </physiologicalReaction>
</comment>
<dbReference type="EMBL" id="CAJFCV020000006">
    <property type="protein sequence ID" value="CAG9129997.1"/>
    <property type="molecule type" value="Genomic_DNA"/>
</dbReference>
<evidence type="ECO:0000313" key="9">
    <source>
        <dbReference type="EMBL" id="CAD5234308.1"/>
    </source>
</evidence>
<evidence type="ECO:0000256" key="2">
    <source>
        <dbReference type="ARBA" id="ARBA00022737"/>
    </source>
</evidence>
<evidence type="ECO:0000256" key="7">
    <source>
        <dbReference type="PROSITE-ProRule" id="PRU01161"/>
    </source>
</evidence>
<dbReference type="SUPFAM" id="SSF48403">
    <property type="entry name" value="Ankyrin repeat"/>
    <property type="match status" value="1"/>
</dbReference>
<dbReference type="Gene3D" id="3.40.1090.10">
    <property type="entry name" value="Cytosolic phospholipase A2 catalytic domain"/>
    <property type="match status" value="1"/>
</dbReference>
<feature type="domain" description="PNPLA" evidence="8">
    <location>
        <begin position="448"/>
        <end position="623"/>
    </location>
</feature>
<evidence type="ECO:0000259" key="8">
    <source>
        <dbReference type="PROSITE" id="PS51635"/>
    </source>
</evidence>
<dbReference type="PROSITE" id="PS50297">
    <property type="entry name" value="ANK_REP_REGION"/>
    <property type="match status" value="4"/>
</dbReference>
<reference evidence="13" key="1">
    <citation type="submission" date="2016-11" db="UniProtKB">
        <authorList>
            <consortium name="WormBaseParasite"/>
        </authorList>
    </citation>
    <scope>IDENTIFICATION</scope>
</reference>
<dbReference type="InterPro" id="IPR036770">
    <property type="entry name" value="Ankyrin_rpt-contain_sf"/>
</dbReference>
<dbReference type="PANTHER" id="PTHR24139">
    <property type="entry name" value="CALCIUM-INDEPENDENT PHOSPHOLIPASE A2"/>
    <property type="match status" value="1"/>
</dbReference>
<dbReference type="PANTHER" id="PTHR24139:SF35">
    <property type="entry name" value="PNPLA DOMAIN-CONTAINING PROTEIN"/>
    <property type="match status" value="1"/>
</dbReference>
<dbReference type="GO" id="GO:0047499">
    <property type="term" value="F:calcium-independent phospholipase A2 activity"/>
    <property type="evidence" value="ECO:0007669"/>
    <property type="project" value="InterPro"/>
</dbReference>
<keyword evidence="3 6" id="KW-0040">ANK repeat</keyword>
<keyword evidence="12" id="KW-1185">Reference proteome</keyword>
<dbReference type="PROSITE" id="PS50088">
    <property type="entry name" value="ANK_REPEAT"/>
    <property type="match status" value="4"/>
</dbReference>
<name>A0A1I7SM49_BURXY</name>
<feature type="short sequence motif" description="DGA/G" evidence="7">
    <location>
        <begin position="610"/>
        <end position="612"/>
    </location>
</feature>
<dbReference type="SMART" id="SM00248">
    <property type="entry name" value="ANK"/>
    <property type="match status" value="5"/>
</dbReference>
<evidence type="ECO:0000256" key="3">
    <source>
        <dbReference type="ARBA" id="ARBA00023043"/>
    </source>
</evidence>
<proteinExistence type="predicted"/>
<sequence length="771" mass="85722">MDFFKNAVKTAQEMKKSVMEVSKEIQVAKQRGRSKSPDGKVQKVSMNTMEGLEDRVSGFGVYKEMKTNMFHIILVDSQESVYRTSSQEEAKAVMQQLNQHSTLIKAAVISGRLEDFCNQIRAHNDWADIHLASYLNFEDYVINECKKRDPVVVLNRATALDGRFPLHLAAERRHVALVVKMLKLGADMRKSDISGRNALHYAAMHDSALIRALKKHSADHFAAALQQRDKRGYTPLHCALQTNHQDTIEFLIDSGAKVTADHGLVAGLSALGLDSILARDPAVVSPDNTSNIFHQKIEKKYLKVANKRNPRMLSQKNERGRTPAHNAVLRDDLDGLVNLVAYGADVAESDEDGNTPLHLATLQQTPVIIKFLIAMDGGTQERNKEDKTPSDLCGTVECAKIFQLYNQSLALSDKGSGKELPPIIKTAQQASILYQTKPDSRENGLRLLSLDGGGIRGIALVMILIHIDKQIANGNIIDYIDWVAGTSTGAILSLALAAGTSLRDCLNLYLRLKDDVFSGPRPHDVGPLEACLKEKFDAKTMADLNQKIKVMVTTTKADVHPPELILFRNYELPETQVKSFKPKDVHVWKAARCSSAAPTYFASFDNTYLDGGLMANNPSLDLLNEVHIYNISKQLNEQDPDPISLLLSLGTGKCKSKPMSAIDLELPKSFSWTSVVSTAFSSMNTLKNLKNIFVEQLAASDGQVVERSRGWCHSLRTPFFRFTPTLHTEIPLNTCSNTEIVDLMWQTKLYCISRSDQEIEEVVRLLRANDK</sequence>
<keyword evidence="7" id="KW-0442">Lipid degradation</keyword>
<feature type="repeat" description="ANK" evidence="6">
    <location>
        <begin position="231"/>
        <end position="263"/>
    </location>
</feature>
<dbReference type="Proteomes" id="UP000582659">
    <property type="component" value="Unassembled WGS sequence"/>
</dbReference>
<dbReference type="Pfam" id="PF13857">
    <property type="entry name" value="Ank_5"/>
    <property type="match status" value="1"/>
</dbReference>
<dbReference type="SMR" id="A0A1I7SM49"/>
<evidence type="ECO:0000313" key="12">
    <source>
        <dbReference type="Proteomes" id="UP000659654"/>
    </source>
</evidence>
<organism evidence="11 13">
    <name type="scientific">Bursaphelenchus xylophilus</name>
    <name type="common">Pinewood nematode worm</name>
    <name type="synonym">Aphelenchoides xylophilus</name>
    <dbReference type="NCBI Taxonomy" id="6326"/>
    <lineage>
        <taxon>Eukaryota</taxon>
        <taxon>Metazoa</taxon>
        <taxon>Ecdysozoa</taxon>
        <taxon>Nematoda</taxon>
        <taxon>Chromadorea</taxon>
        <taxon>Rhabditida</taxon>
        <taxon>Tylenchina</taxon>
        <taxon>Tylenchomorpha</taxon>
        <taxon>Aphelenchoidea</taxon>
        <taxon>Aphelenchoididae</taxon>
        <taxon>Bursaphelenchus</taxon>
    </lineage>
</organism>
<evidence type="ECO:0000313" key="11">
    <source>
        <dbReference type="Proteomes" id="UP000095284"/>
    </source>
</evidence>
<dbReference type="EC" id="3.1.1.4" evidence="1"/>
<dbReference type="GO" id="GO:0052816">
    <property type="term" value="F:long-chain fatty acyl-CoA hydrolase activity"/>
    <property type="evidence" value="ECO:0007669"/>
    <property type="project" value="TreeGrafter"/>
</dbReference>
<dbReference type="AlphaFoldDB" id="A0A1I7SM49"/>
<dbReference type="InterPro" id="IPR002110">
    <property type="entry name" value="Ankyrin_rpt"/>
</dbReference>
<dbReference type="InterPro" id="IPR002641">
    <property type="entry name" value="PNPLA_dom"/>
</dbReference>
<evidence type="ECO:0000313" key="10">
    <source>
        <dbReference type="EMBL" id="CAG9129997.1"/>
    </source>
</evidence>
<dbReference type="Proteomes" id="UP000095284">
    <property type="component" value="Unplaced"/>
</dbReference>
<dbReference type="Pfam" id="PF01734">
    <property type="entry name" value="Patatin"/>
    <property type="match status" value="1"/>
</dbReference>
<evidence type="ECO:0000256" key="1">
    <source>
        <dbReference type="ARBA" id="ARBA00013278"/>
    </source>
</evidence>
<feature type="active site" description="Proton acceptor" evidence="7">
    <location>
        <position position="610"/>
    </location>
</feature>
<dbReference type="WBParaSite" id="BXY_1413300.1">
    <property type="protein sequence ID" value="BXY_1413300.1"/>
    <property type="gene ID" value="BXY_1413300"/>
</dbReference>
<feature type="short sequence motif" description="GXGXXG" evidence="7">
    <location>
        <begin position="452"/>
        <end position="457"/>
    </location>
</feature>
<evidence type="ECO:0000256" key="4">
    <source>
        <dbReference type="ARBA" id="ARBA00023098"/>
    </source>
</evidence>
<dbReference type="GO" id="GO:0005739">
    <property type="term" value="C:mitochondrion"/>
    <property type="evidence" value="ECO:0007669"/>
    <property type="project" value="TreeGrafter"/>
</dbReference>
<dbReference type="eggNOG" id="KOG0513">
    <property type="taxonomic scope" value="Eukaryota"/>
</dbReference>
<dbReference type="Proteomes" id="UP000659654">
    <property type="component" value="Unassembled WGS sequence"/>
</dbReference>
<keyword evidence="2" id="KW-0677">Repeat</keyword>
<reference evidence="10" key="2">
    <citation type="submission" date="2020-08" db="EMBL/GenBank/DDBJ databases">
        <authorList>
            <person name="Kikuchi T."/>
        </authorList>
    </citation>
    <scope>NUCLEOTIDE SEQUENCE</scope>
    <source>
        <strain evidence="9">Ka4C1</strain>
    </source>
</reference>
<keyword evidence="4 7" id="KW-0443">Lipid metabolism</keyword>
<dbReference type="GO" id="GO:0016042">
    <property type="term" value="P:lipid catabolic process"/>
    <property type="evidence" value="ECO:0007669"/>
    <property type="project" value="UniProtKB-UniRule"/>
</dbReference>
<feature type="repeat" description="ANK" evidence="6">
    <location>
        <begin position="352"/>
        <end position="384"/>
    </location>
</feature>
<evidence type="ECO:0000313" key="13">
    <source>
        <dbReference type="WBParaSite" id="BXY_1413300.1"/>
    </source>
</evidence>
<dbReference type="Gene3D" id="1.25.40.20">
    <property type="entry name" value="Ankyrin repeat-containing domain"/>
    <property type="match status" value="2"/>
</dbReference>
<dbReference type="GO" id="GO:2000304">
    <property type="term" value="P:positive regulation of ceramide biosynthetic process"/>
    <property type="evidence" value="ECO:0007669"/>
    <property type="project" value="TreeGrafter"/>
</dbReference>
<accession>A0A1I7SM49</accession>
<evidence type="ECO:0000256" key="6">
    <source>
        <dbReference type="PROSITE-ProRule" id="PRU00023"/>
    </source>
</evidence>
<dbReference type="OrthoDB" id="10021675at2759"/>